<comment type="caution">
    <text evidence="2">The sequence shown here is derived from an EMBL/GenBank/DDBJ whole genome shotgun (WGS) entry which is preliminary data.</text>
</comment>
<organism evidence="2 3">
    <name type="scientific">Exophiala aquamarina CBS 119918</name>
    <dbReference type="NCBI Taxonomy" id="1182545"/>
    <lineage>
        <taxon>Eukaryota</taxon>
        <taxon>Fungi</taxon>
        <taxon>Dikarya</taxon>
        <taxon>Ascomycota</taxon>
        <taxon>Pezizomycotina</taxon>
        <taxon>Eurotiomycetes</taxon>
        <taxon>Chaetothyriomycetidae</taxon>
        <taxon>Chaetothyriales</taxon>
        <taxon>Herpotrichiellaceae</taxon>
        <taxon>Exophiala</taxon>
    </lineage>
</organism>
<gene>
    <name evidence="2" type="ORF">A1O9_08611</name>
</gene>
<feature type="region of interest" description="Disordered" evidence="1">
    <location>
        <begin position="949"/>
        <end position="977"/>
    </location>
</feature>
<dbReference type="Proteomes" id="UP000027920">
    <property type="component" value="Unassembled WGS sequence"/>
</dbReference>
<evidence type="ECO:0000256" key="1">
    <source>
        <dbReference type="SAM" id="MobiDB-lite"/>
    </source>
</evidence>
<proteinExistence type="predicted"/>
<accession>A0A072P4D4</accession>
<sequence>MVVVKGTRGNPKGPRFLTQRNLEKAVLKTNGDETPRPPIAPGKMQLFSYYRPGLSAGTYSIYAEQLIQGPARLGQPQIRRVTNHEKGKTAYLPQQFEVMAPQFSLDNKLVNSHYPPEGNQDESRVLPHIVINDPHFPWERDAGNLQNLDQDPPSLQGPRDLDVDETGENYLDSDGHVTTDPDKYVYRNLVPWVKLLVFDPEELQLGPEEGTDLGIKGFVAENQPSNGAFSMTAADYFALPQGNRIRFEEAFGDDQDSLDAIKSGRMSKQPTQAIFPRKDLFRSLCKDLEGNKYLAHVRNINTVGFPNAGVEENGLFSIVISGRTGPLEFDPPDLPKTQICHLISLEHADRSFAMDFADWADADPRGDERIGIISLFSWTYTALPPDPVNFVDSMRAIVQNIEDGTPRYMQLLKPPQRMITAMEADVETLSAVQNNARKALSRRFDKGYTISRWRAETGEVTAAFNRGPLVPLPVPQVPCPDWPTGSTTSKSYQILDRETGFMDLSYSSAWQLGKILAISDTNFSSALTRFRSFVQGAAESTARSAVNRVPSKVSLIRGMRDNVGNIDSLLDDDVSEPRRVIAPLRRRVVSRLDDPLIMAAMEVTVADAVADAGSAGPEIYNEFNVYGENNTDWSTIHRWITDKLYLGDIPAHYLFPDPSYIPDESLRFFYIDDAWMDCLIDGALSVGNHLSRDDDLVKAKIKEFYNTYLSTEVPGTNGLKPQTPHYGFVLRSQIVKCMPDLRITVKWNNEDEADPRAPVCQWLRPDDITLICLLDRPPEELHLYDADHPDNSGIALAQPPHQQRFSFGYAWDDVNKQFGFLLRQLYTDNPPAGEWKEEADFDENPNDFVNLQTRAINATALAKYVNEQLAKYVDGEDSDPETSRKYRDWVATSAELAMVLNDPAYYFAIHPKTDDESTNRTPRVRQIWTQSEQAKVMGIASLRAAVRKKPIEDRARPPKQPASRQALVPVPADAPSRGPPIVMRKAVAASDDGLVQGLAARAVASPCFTLQVYAYYKGISKPPSNVTGYAPNDYIPTLNKYLLDLIFVVRKDPRKIVGNNQLLREVQIDIPHRALNTGRKTDALVRPDWSGGARMLSNQRFVPFVNRTPDALQVRLVPRSAAEHPVIRMDDQRAADLSFRLSNVEVPVSQIKKWVTIEGQREREFLGYVVLDWYERYDEGGVVSPVWQTTTVLKRDVTED</sequence>
<dbReference type="VEuPathDB" id="FungiDB:A1O9_08611"/>
<dbReference type="GeneID" id="25283523"/>
<feature type="region of interest" description="Disordered" evidence="1">
    <location>
        <begin position="140"/>
        <end position="176"/>
    </location>
</feature>
<name>A0A072P4D4_9EURO</name>
<dbReference type="HOGENOM" id="CLU_007898_1_0_1"/>
<evidence type="ECO:0000313" key="3">
    <source>
        <dbReference type="Proteomes" id="UP000027920"/>
    </source>
</evidence>
<dbReference type="STRING" id="1182545.A0A072P4D4"/>
<dbReference type="RefSeq" id="XP_013257549.1">
    <property type="nucleotide sequence ID" value="XM_013402095.1"/>
</dbReference>
<dbReference type="OrthoDB" id="3029913at2759"/>
<reference evidence="2 3" key="1">
    <citation type="submission" date="2013-03" db="EMBL/GenBank/DDBJ databases">
        <title>The Genome Sequence of Exophiala aquamarina CBS 119918.</title>
        <authorList>
            <consortium name="The Broad Institute Genomics Platform"/>
            <person name="Cuomo C."/>
            <person name="de Hoog S."/>
            <person name="Gorbushina A."/>
            <person name="Walker B."/>
            <person name="Young S.K."/>
            <person name="Zeng Q."/>
            <person name="Gargeya S."/>
            <person name="Fitzgerald M."/>
            <person name="Haas B."/>
            <person name="Abouelleil A."/>
            <person name="Allen A.W."/>
            <person name="Alvarado L."/>
            <person name="Arachchi H.M."/>
            <person name="Berlin A.M."/>
            <person name="Chapman S.B."/>
            <person name="Gainer-Dewar J."/>
            <person name="Goldberg J."/>
            <person name="Griggs A."/>
            <person name="Gujja S."/>
            <person name="Hansen M."/>
            <person name="Howarth C."/>
            <person name="Imamovic A."/>
            <person name="Ireland A."/>
            <person name="Larimer J."/>
            <person name="McCowan C."/>
            <person name="Murphy C."/>
            <person name="Pearson M."/>
            <person name="Poon T.W."/>
            <person name="Priest M."/>
            <person name="Roberts A."/>
            <person name="Saif S."/>
            <person name="Shea T."/>
            <person name="Sisk P."/>
            <person name="Sykes S."/>
            <person name="Wortman J."/>
            <person name="Nusbaum C."/>
            <person name="Birren B."/>
        </authorList>
    </citation>
    <scope>NUCLEOTIDE SEQUENCE [LARGE SCALE GENOMIC DNA]</scope>
    <source>
        <strain evidence="2 3">CBS 119918</strain>
    </source>
</reference>
<protein>
    <submittedName>
        <fullName evidence="2">Uncharacterized protein</fullName>
    </submittedName>
</protein>
<keyword evidence="3" id="KW-1185">Reference proteome</keyword>
<dbReference type="EMBL" id="AMGV01000008">
    <property type="protein sequence ID" value="KEF54959.1"/>
    <property type="molecule type" value="Genomic_DNA"/>
</dbReference>
<dbReference type="AlphaFoldDB" id="A0A072P4D4"/>
<evidence type="ECO:0000313" key="2">
    <source>
        <dbReference type="EMBL" id="KEF54959.1"/>
    </source>
</evidence>